<keyword evidence="3" id="KW-1185">Reference proteome</keyword>
<dbReference type="AlphaFoldDB" id="A0A9X0CKC6"/>
<protein>
    <submittedName>
        <fullName evidence="2">Uncharacterized protein</fullName>
    </submittedName>
</protein>
<feature type="region of interest" description="Disordered" evidence="1">
    <location>
        <begin position="79"/>
        <end position="104"/>
    </location>
</feature>
<gene>
    <name evidence="2" type="ORF">OS493_027881</name>
</gene>
<sequence length="104" mass="12096">MVTSVYQTSPSNQFGHPVSTAIHSARPKFLIQSPSNHWQQAERMSYQHSPPITADNRRSSFTSNQFRARSSSLVPMFHPDQFKRRPTEPARLSYSRGLRRYQPY</sequence>
<proteinExistence type="predicted"/>
<dbReference type="EMBL" id="MU827327">
    <property type="protein sequence ID" value="KAJ7355092.1"/>
    <property type="molecule type" value="Genomic_DNA"/>
</dbReference>
<accession>A0A9X0CKC6</accession>
<dbReference type="OrthoDB" id="5976788at2759"/>
<organism evidence="2 3">
    <name type="scientific">Desmophyllum pertusum</name>
    <dbReference type="NCBI Taxonomy" id="174260"/>
    <lineage>
        <taxon>Eukaryota</taxon>
        <taxon>Metazoa</taxon>
        <taxon>Cnidaria</taxon>
        <taxon>Anthozoa</taxon>
        <taxon>Hexacorallia</taxon>
        <taxon>Scleractinia</taxon>
        <taxon>Caryophylliina</taxon>
        <taxon>Caryophylliidae</taxon>
        <taxon>Desmophyllum</taxon>
    </lineage>
</organism>
<dbReference type="Proteomes" id="UP001163046">
    <property type="component" value="Unassembled WGS sequence"/>
</dbReference>
<feature type="region of interest" description="Disordered" evidence="1">
    <location>
        <begin position="36"/>
        <end position="64"/>
    </location>
</feature>
<evidence type="ECO:0000313" key="3">
    <source>
        <dbReference type="Proteomes" id="UP001163046"/>
    </source>
</evidence>
<evidence type="ECO:0000256" key="1">
    <source>
        <dbReference type="SAM" id="MobiDB-lite"/>
    </source>
</evidence>
<evidence type="ECO:0000313" key="2">
    <source>
        <dbReference type="EMBL" id="KAJ7355092.1"/>
    </source>
</evidence>
<name>A0A9X0CKC6_9CNID</name>
<comment type="caution">
    <text evidence="2">The sequence shown here is derived from an EMBL/GenBank/DDBJ whole genome shotgun (WGS) entry which is preliminary data.</text>
</comment>
<reference evidence="2" key="1">
    <citation type="submission" date="2023-01" db="EMBL/GenBank/DDBJ databases">
        <title>Genome assembly of the deep-sea coral Lophelia pertusa.</title>
        <authorList>
            <person name="Herrera S."/>
            <person name="Cordes E."/>
        </authorList>
    </citation>
    <scope>NUCLEOTIDE SEQUENCE</scope>
    <source>
        <strain evidence="2">USNM1676648</strain>
        <tissue evidence="2">Polyp</tissue>
    </source>
</reference>